<dbReference type="Gene3D" id="2.60.120.380">
    <property type="match status" value="1"/>
</dbReference>
<dbReference type="Pfam" id="PF13229">
    <property type="entry name" value="Beta_helix"/>
    <property type="match status" value="1"/>
</dbReference>
<dbReference type="InterPro" id="IPR038637">
    <property type="entry name" value="NPCBM_sf"/>
</dbReference>
<evidence type="ECO:0000256" key="1">
    <source>
        <dbReference type="SAM" id="SignalP"/>
    </source>
</evidence>
<evidence type="ECO:0000313" key="3">
    <source>
        <dbReference type="EMBL" id="AUD01461.1"/>
    </source>
</evidence>
<dbReference type="GO" id="GO:0016787">
    <property type="term" value="F:hydrolase activity"/>
    <property type="evidence" value="ECO:0007669"/>
    <property type="project" value="UniProtKB-KW"/>
</dbReference>
<dbReference type="Gene3D" id="2.60.120.260">
    <property type="entry name" value="Galactose-binding domain-like"/>
    <property type="match status" value="1"/>
</dbReference>
<dbReference type="KEGG" id="spir:CWM47_06330"/>
<dbReference type="InterPro" id="IPR022441">
    <property type="entry name" value="Para_beta_helix_rpt-2"/>
</dbReference>
<protein>
    <submittedName>
        <fullName evidence="3">Glycoside hydrolase</fullName>
    </submittedName>
</protein>
<dbReference type="Gene3D" id="3.90.182.10">
    <property type="entry name" value="Toxin - Anthrax Protective Antigen,domain 1"/>
    <property type="match status" value="1"/>
</dbReference>
<name>A0A2K8YV15_9BACT</name>
<keyword evidence="1" id="KW-0732">Signal</keyword>
<dbReference type="Gene3D" id="2.60.120.1060">
    <property type="entry name" value="NPCBM/NEW2 domain"/>
    <property type="match status" value="1"/>
</dbReference>
<dbReference type="InterPro" id="IPR006626">
    <property type="entry name" value="PbH1"/>
</dbReference>
<feature type="chain" id="PRO_5014681697" evidence="1">
    <location>
        <begin position="36"/>
        <end position="1390"/>
    </location>
</feature>
<dbReference type="SMART" id="SM00758">
    <property type="entry name" value="PA14"/>
    <property type="match status" value="2"/>
</dbReference>
<dbReference type="InterPro" id="IPR039448">
    <property type="entry name" value="Beta_helix"/>
</dbReference>
<dbReference type="SUPFAM" id="SSF49785">
    <property type="entry name" value="Galactose-binding domain-like"/>
    <property type="match status" value="2"/>
</dbReference>
<reference evidence="3 4" key="1">
    <citation type="submission" date="2017-11" db="EMBL/GenBank/DDBJ databases">
        <title>Taxonomic description and genome sequences of Spirosoma HA7 sp. nov., isolated from pollen microhabitat of Corylus avellana.</title>
        <authorList>
            <person name="Ambika Manirajan B."/>
            <person name="Suarez C."/>
            <person name="Ratering S."/>
            <person name="Geissler-Plaum R."/>
            <person name="Cardinale M."/>
            <person name="Sylvia S."/>
        </authorList>
    </citation>
    <scope>NUCLEOTIDE SEQUENCE [LARGE SCALE GENOMIC DNA]</scope>
    <source>
        <strain evidence="3 4">HA7</strain>
    </source>
</reference>
<dbReference type="SUPFAM" id="SSF51126">
    <property type="entry name" value="Pectin lyase-like"/>
    <property type="match status" value="1"/>
</dbReference>
<organism evidence="3 4">
    <name type="scientific">Spirosoma pollinicola</name>
    <dbReference type="NCBI Taxonomy" id="2057025"/>
    <lineage>
        <taxon>Bacteria</taxon>
        <taxon>Pseudomonadati</taxon>
        <taxon>Bacteroidota</taxon>
        <taxon>Cytophagia</taxon>
        <taxon>Cytophagales</taxon>
        <taxon>Cytophagaceae</taxon>
        <taxon>Spirosoma</taxon>
    </lineage>
</organism>
<proteinExistence type="predicted"/>
<dbReference type="Pfam" id="PF07691">
    <property type="entry name" value="PA14"/>
    <property type="match status" value="2"/>
</dbReference>
<evidence type="ECO:0000313" key="4">
    <source>
        <dbReference type="Proteomes" id="UP000232883"/>
    </source>
</evidence>
<dbReference type="Proteomes" id="UP000232883">
    <property type="component" value="Chromosome"/>
</dbReference>
<dbReference type="SMART" id="SM00710">
    <property type="entry name" value="PbH1"/>
    <property type="match status" value="8"/>
</dbReference>
<dbReference type="InterPro" id="IPR008979">
    <property type="entry name" value="Galactose-bd-like_sf"/>
</dbReference>
<dbReference type="Pfam" id="PF08305">
    <property type="entry name" value="NPCBM"/>
    <property type="match status" value="1"/>
</dbReference>
<keyword evidence="3" id="KW-0378">Hydrolase</keyword>
<keyword evidence="4" id="KW-1185">Reference proteome</keyword>
<dbReference type="PROSITE" id="PS51820">
    <property type="entry name" value="PA14"/>
    <property type="match status" value="2"/>
</dbReference>
<feature type="signal peptide" evidence="1">
    <location>
        <begin position="1"/>
        <end position="35"/>
    </location>
</feature>
<gene>
    <name evidence="3" type="ORF">CWM47_06330</name>
</gene>
<dbReference type="InterPro" id="IPR012334">
    <property type="entry name" value="Pectin_lyas_fold"/>
</dbReference>
<dbReference type="PANTHER" id="PTHR36453:SF1">
    <property type="entry name" value="RIGHT HANDED BETA HELIX DOMAIN-CONTAINING PROTEIN"/>
    <property type="match status" value="1"/>
</dbReference>
<dbReference type="NCBIfam" id="TIGR03804">
    <property type="entry name" value="para_beta_helix"/>
    <property type="match status" value="1"/>
</dbReference>
<dbReference type="SMART" id="SM00776">
    <property type="entry name" value="NPCBM"/>
    <property type="match status" value="1"/>
</dbReference>
<dbReference type="InterPro" id="IPR037524">
    <property type="entry name" value="PA14/GLEYA"/>
</dbReference>
<dbReference type="EMBL" id="CP025096">
    <property type="protein sequence ID" value="AUD01461.1"/>
    <property type="molecule type" value="Genomic_DNA"/>
</dbReference>
<dbReference type="InterPro" id="IPR011050">
    <property type="entry name" value="Pectin_lyase_fold/virulence"/>
</dbReference>
<dbReference type="InterPro" id="IPR013222">
    <property type="entry name" value="Glyco_hyd_98_carb-bd"/>
</dbReference>
<evidence type="ECO:0000259" key="2">
    <source>
        <dbReference type="PROSITE" id="PS51820"/>
    </source>
</evidence>
<dbReference type="InterPro" id="IPR011658">
    <property type="entry name" value="PA14_dom"/>
</dbReference>
<sequence>MSILFIWKHGRAGRLFLVCNTLMLFLCSSWQFVTAQTTYYVANSGNDANNGRSEGSPFQTLAKINSLSLQAGDVVLFRRGDTFRGNLQIRQSGASGRPIIIDAFGSGNKPILAGSVQVSNWNNIGNNVWEAACPSCGSRVTGVYRNASTLPLGRYPNLSDSNKGYLTIQSHGGKTSLTSQQALSQNWTGGEAVVRPTQWILDRAAITQQNGNTLTLSNNSSYDLADGWGYFIQNHPATLDQVGEWYYNPSTKTIRLFDNQNNPNNQTITATNSDGISLNNSSYITVHNIKITETLGTGVSVNGGSNITLSGDDITNSGEDAVAIIGSNNTILAENNLIEDANSSGFYIGPYQNFTFRGNTLRRIGILPGRGKSGDGTYSAVQSLCTGNTLIENNLVDNVGYNGISVVTSATVRYNQVSNFCLTKSDGGGIYTWNGSRANVGDLHIISNIVFSGIGAPEGTRGGAYSGANGIFLDDCSQNVEVANNTSFGSKGMGIFLRGVSSISVKGNTTFNNSEEQIKLAYNGACAVRNNDVQNNIFFSRLPNQVVASYESNANDLTNYGQFNYNYYVRPFDDLFKIRAVYNPGSGITGADYTLTGWQALYGKDANSSNSPITYKSQVVSQTGASLLSNSFGSNTEGWSVWSPNGNGRTDWDNTNKLDGGSLRISFTNSQANSYLLATVPIGAVTKGKSYQLLFDGIASGANKRIDAFPRQLSGNYSDLSARSTLLLGTTRQQYEAVFTATADEANAILVFQVTGDGQTAWVDNIRLKEATLSTLNPDDYIKLVYNATGQNATTSLNGNYRDAKNTLYSNQITLPAYSSAVLMKETTTTPPPPVTLRDPENPANTVSGLNYQYYEGSWTSMPDFNGLTPGKTGTVATTDITVRNRTENYGLRFKGYINAPTDGTYTFYTSSDDGSKLLIGTTEVVNNDGVHGTIEKSGTIGLKAGKHAITILFFQGDGGQEMTTSYSGPGVNKQTIPASAYFRVSAPVTTGNGSGLLGEYFNNINLSTPIVSSRTDATVNFDWGNNSPIPGTVGTDNFSVRWTGQVEAPVTGNYTFSTISDDGVRLWVNGNQVINNWTTHAPATDNSNSIALTAGQRYTIKMEYFESSLGAVAKLMWAYPGQPQQAIPQGFLYPASPTTPTAGTSTYLSDLNWTSATNGYGPVEKDRSNGEINGGDGRAIILNGVTYPKGLGVHAPSQITYALNGQYTHFITDMGMDDEIATAGCGTVTFEVYLDNVLAYSSGVMNPTTATKSIDLNITGKQTLKLVVTNGGDNTNCDHADWAGARVTTSSGGRLADQPAIEFTPELALHVYPIPAHNEISIRYIAETAGEVSLQLVTTGALPVIQSLHQVIAGENLLRLPVAELSRGFYILNMVQGTQRFTRKVILSE</sequence>
<feature type="domain" description="PA14" evidence="2">
    <location>
        <begin position="845"/>
        <end position="981"/>
    </location>
</feature>
<accession>A0A2K8YV15</accession>
<dbReference type="SUPFAM" id="SSF56988">
    <property type="entry name" value="Anthrax protective antigen"/>
    <property type="match status" value="2"/>
</dbReference>
<feature type="domain" description="PA14" evidence="2">
    <location>
        <begin position="992"/>
        <end position="1132"/>
    </location>
</feature>
<dbReference type="Gene3D" id="2.160.20.10">
    <property type="entry name" value="Single-stranded right-handed beta-helix, Pectin lyase-like"/>
    <property type="match status" value="2"/>
</dbReference>
<dbReference type="PANTHER" id="PTHR36453">
    <property type="entry name" value="SECRETED PROTEIN-RELATED"/>
    <property type="match status" value="1"/>
</dbReference>
<dbReference type="RefSeq" id="WP_100987182.1">
    <property type="nucleotide sequence ID" value="NZ_CP025096.1"/>
</dbReference>
<dbReference type="OrthoDB" id="279982at2"/>